<gene>
    <name evidence="19" type="ORF">NF865_02310</name>
</gene>
<dbReference type="EC" id="2.4.99.21" evidence="6"/>
<dbReference type="RefSeq" id="WP_253305012.1">
    <property type="nucleotide sequence ID" value="NZ_CP099582.1"/>
</dbReference>
<feature type="transmembrane region" description="Helical" evidence="17">
    <location>
        <begin position="446"/>
        <end position="466"/>
    </location>
</feature>
<evidence type="ECO:0000256" key="3">
    <source>
        <dbReference type="ARBA" id="ARBA00004651"/>
    </source>
</evidence>
<dbReference type="PANTHER" id="PTHR13872:SF1">
    <property type="entry name" value="DOLICHYL-DIPHOSPHOOLIGOSACCHARIDE--PROTEIN GLYCOSYLTRANSFERASE SUBUNIT STT3B"/>
    <property type="match status" value="1"/>
</dbReference>
<dbReference type="InterPro" id="IPR003674">
    <property type="entry name" value="Oligo_trans_STT3"/>
</dbReference>
<dbReference type="GO" id="GO:0046872">
    <property type="term" value="F:metal ion binding"/>
    <property type="evidence" value="ECO:0007669"/>
    <property type="project" value="UniProtKB-KW"/>
</dbReference>
<feature type="transmembrane region" description="Helical" evidence="17">
    <location>
        <begin position="12"/>
        <end position="30"/>
    </location>
</feature>
<keyword evidence="9 17" id="KW-0812">Transmembrane</keyword>
<evidence type="ECO:0000313" key="19">
    <source>
        <dbReference type="EMBL" id="USS41071.1"/>
    </source>
</evidence>
<evidence type="ECO:0000313" key="20">
    <source>
        <dbReference type="Proteomes" id="UP001055732"/>
    </source>
</evidence>
<comment type="pathway">
    <text evidence="4">Protein modification; protein glycosylation.</text>
</comment>
<keyword evidence="12 17" id="KW-1133">Transmembrane helix</keyword>
<evidence type="ECO:0000256" key="12">
    <source>
        <dbReference type="ARBA" id="ARBA00022989"/>
    </source>
</evidence>
<evidence type="ECO:0000256" key="6">
    <source>
        <dbReference type="ARBA" id="ARBA00012602"/>
    </source>
</evidence>
<reference evidence="19" key="1">
    <citation type="journal article" date="1998" name="Int. J. Syst. Bacteriol. 48 Pt">
        <title>Thermococcus guaymasensis sp. nov. and Thermococcus aggregans sp. nov., two novel thermophilic archaea isolated from the Guaymas Basin hydrothermal vent site.</title>
        <authorList>
            <person name="Canganella F."/>
            <person name="Jones W.J."/>
            <person name="Gambacorta A."/>
            <person name="Antranikian G."/>
        </authorList>
    </citation>
    <scope>NUCLEOTIDE SEQUENCE</scope>
    <source>
        <strain evidence="19">TY</strain>
    </source>
</reference>
<dbReference type="KEGG" id="tagg:NF865_02310"/>
<accession>A0A9E7MY43</accession>
<evidence type="ECO:0000256" key="17">
    <source>
        <dbReference type="SAM" id="Phobius"/>
    </source>
</evidence>
<evidence type="ECO:0000256" key="5">
    <source>
        <dbReference type="ARBA" id="ARBA00010810"/>
    </source>
</evidence>
<name>A0A9E7MY43_THEAG</name>
<comment type="cofactor">
    <cofactor evidence="1">
        <name>Mn(2+)</name>
        <dbReference type="ChEBI" id="CHEBI:29035"/>
    </cofactor>
</comment>
<evidence type="ECO:0000256" key="14">
    <source>
        <dbReference type="ARBA" id="ARBA00023211"/>
    </source>
</evidence>
<keyword evidence="14" id="KW-0464">Manganese</keyword>
<feature type="transmembrane region" description="Helical" evidence="17">
    <location>
        <begin position="182"/>
        <end position="199"/>
    </location>
</feature>
<feature type="transmembrane region" description="Helical" evidence="17">
    <location>
        <begin position="290"/>
        <end position="309"/>
    </location>
</feature>
<protein>
    <recommendedName>
        <fullName evidence="6">dolichyl-phosphooligosaccharide-protein glycotransferase</fullName>
        <ecNumber evidence="6">2.4.99.21</ecNumber>
    </recommendedName>
    <alternativeName>
        <fullName evidence="15">Oligosaccharyl transferase</fullName>
    </alternativeName>
</protein>
<feature type="transmembrane region" description="Helical" evidence="17">
    <location>
        <begin position="363"/>
        <end position="381"/>
    </location>
</feature>
<reference evidence="19" key="2">
    <citation type="submission" date="2022-06" db="EMBL/GenBank/DDBJ databases">
        <authorList>
            <person name="Park Y.-J."/>
        </authorList>
    </citation>
    <scope>NUCLEOTIDE SEQUENCE</scope>
    <source>
        <strain evidence="19">TY</strain>
    </source>
</reference>
<evidence type="ECO:0000256" key="4">
    <source>
        <dbReference type="ARBA" id="ARBA00004922"/>
    </source>
</evidence>
<evidence type="ECO:0000256" key="8">
    <source>
        <dbReference type="ARBA" id="ARBA00022679"/>
    </source>
</evidence>
<evidence type="ECO:0000256" key="11">
    <source>
        <dbReference type="ARBA" id="ARBA00022842"/>
    </source>
</evidence>
<dbReference type="Proteomes" id="UP001055732">
    <property type="component" value="Chromosome"/>
</dbReference>
<evidence type="ECO:0000256" key="16">
    <source>
        <dbReference type="ARBA" id="ARBA00034066"/>
    </source>
</evidence>
<evidence type="ECO:0000256" key="9">
    <source>
        <dbReference type="ARBA" id="ARBA00022692"/>
    </source>
</evidence>
<feature type="transmembrane region" description="Helical" evidence="17">
    <location>
        <begin position="229"/>
        <end position="249"/>
    </location>
</feature>
<feature type="transmembrane region" description="Helical" evidence="17">
    <location>
        <begin position="388"/>
        <end position="405"/>
    </location>
</feature>
<dbReference type="Gene3D" id="3.40.50.12610">
    <property type="match status" value="1"/>
</dbReference>
<comment type="similarity">
    <text evidence="5">Belongs to the STT3 family.</text>
</comment>
<keyword evidence="11" id="KW-0460">Magnesium</keyword>
<keyword evidence="13 17" id="KW-0472">Membrane</keyword>
<comment type="subcellular location">
    <subcellularLocation>
        <location evidence="3">Cell membrane</location>
        <topology evidence="3">Multi-pass membrane protein</topology>
    </subcellularLocation>
</comment>
<evidence type="ECO:0000256" key="7">
    <source>
        <dbReference type="ARBA" id="ARBA00022676"/>
    </source>
</evidence>
<sequence length="772" mass="87991">MKPEDIFRPKVALPIITVIALIMRLVPLRYEYMFGYDPYFHLAYIEEALKAGKWFNFFTIAGGPWGFQIKNFHPLGLWMTPAYVYKFLSVFGVSLYDAFRITPVIFGVLTIVFLYLAMLNFYGEKEAFFSGLFLAVSFGHIFRSMANYYRGDNYMLFWYSMALFGISLALTKTRRKWRYKRLAFYLIPAFASGLASIFWQAYYPIFIFLLGNAILLAFGAFIMGRDKYLLDSGLLAVSTAFGTILANYLGKYFGYCMLGGSNWLAKKTAEKLGIELGAIKDVYLVVHLKYLVPLALAGILVLFLLSRVLKDRKQRALIVVMLSIIGVYLLFARFEALKELSSGFGIFKEAPILETRHSTFSDIWAAYSILVFLCPLFLLRFASRKAKLPDFLLLGLILPSLYMVYTWTRFLFIGSMAIATMAGVGVVSLHDTIYPRVKSKFDYRKALALSVLLLVVVPVTSAGLGLERVLAEKPFMNKNWENALLYLGNHSNENDIVLAWWDYGHWVTYYARRSPIAQGSPNSGVALYYLGKLDENWAINLGVDYVVVSYYDFLKFRAIVETADSHPKYNITEKYGLLVLPLTSEIGALVFQKGNYRIVVKPGNEWSAIANINGNVLMPKELYVEYQGRVMKPNLTNSNSNTYLYINLNYKYAVFMNEEAFNTTLAKLFITPKEPYELVYSDGGFVKILKLKHPNVRVEKANGRVIFHFENATGTGLGIWGFMDNGTLVFKKWYNVKGKNEFELPEEVNGTVIRYAYAVGKKIVDRGIFRRG</sequence>
<feature type="domain" description="STT3/PglB/AglB core" evidence="18">
    <location>
        <begin position="494"/>
        <end position="529"/>
    </location>
</feature>
<dbReference type="InterPro" id="IPR048999">
    <property type="entry name" value="STT3-PglB_core"/>
</dbReference>
<proteinExistence type="inferred from homology"/>
<dbReference type="PANTHER" id="PTHR13872">
    <property type="entry name" value="DOLICHYL-DIPHOSPHOOLIGOSACCHARIDE--PROTEIN GLYCOSYLTRANSFERASE SUBUNIT"/>
    <property type="match status" value="1"/>
</dbReference>
<evidence type="ECO:0000259" key="18">
    <source>
        <dbReference type="Pfam" id="PF21436"/>
    </source>
</evidence>
<dbReference type="GO" id="GO:0005886">
    <property type="term" value="C:plasma membrane"/>
    <property type="evidence" value="ECO:0007669"/>
    <property type="project" value="UniProtKB-SubCell"/>
</dbReference>
<evidence type="ECO:0000256" key="15">
    <source>
        <dbReference type="ARBA" id="ARBA00030679"/>
    </source>
</evidence>
<keyword evidence="10" id="KW-0479">Metal-binding</keyword>
<feature type="transmembrane region" description="Helical" evidence="17">
    <location>
        <begin position="98"/>
        <end position="119"/>
    </location>
</feature>
<organism evidence="19 20">
    <name type="scientific">Thermococcus aggregans</name>
    <dbReference type="NCBI Taxonomy" id="110163"/>
    <lineage>
        <taxon>Archaea</taxon>
        <taxon>Methanobacteriati</taxon>
        <taxon>Methanobacteriota</taxon>
        <taxon>Thermococci</taxon>
        <taxon>Thermococcales</taxon>
        <taxon>Thermococcaceae</taxon>
        <taxon>Thermococcus</taxon>
    </lineage>
</organism>
<evidence type="ECO:0000256" key="10">
    <source>
        <dbReference type="ARBA" id="ARBA00022723"/>
    </source>
</evidence>
<feature type="transmembrane region" description="Helical" evidence="17">
    <location>
        <begin position="316"/>
        <end position="334"/>
    </location>
</feature>
<dbReference type="EMBL" id="CP099582">
    <property type="protein sequence ID" value="USS41071.1"/>
    <property type="molecule type" value="Genomic_DNA"/>
</dbReference>
<comment type="cofactor">
    <cofactor evidence="2">
        <name>Mg(2+)</name>
        <dbReference type="ChEBI" id="CHEBI:18420"/>
    </cofactor>
</comment>
<keyword evidence="7 19" id="KW-0328">Glycosyltransferase</keyword>
<dbReference type="AlphaFoldDB" id="A0A9E7MY43"/>
<feature type="transmembrane region" description="Helical" evidence="17">
    <location>
        <begin position="411"/>
        <end position="434"/>
    </location>
</feature>
<dbReference type="Pfam" id="PF21436">
    <property type="entry name" value="STT3-PglB_core"/>
    <property type="match status" value="1"/>
</dbReference>
<feature type="transmembrane region" description="Helical" evidence="17">
    <location>
        <begin position="154"/>
        <end position="170"/>
    </location>
</feature>
<keyword evidence="8 19" id="KW-0808">Transferase</keyword>
<dbReference type="GO" id="GO:0004576">
    <property type="term" value="F:oligosaccharyl transferase activity"/>
    <property type="evidence" value="ECO:0007669"/>
    <property type="project" value="InterPro"/>
</dbReference>
<comment type="catalytic activity">
    <reaction evidence="16">
        <text>an archaeal dolichyl phosphooligosaccharide + [protein]-L-asparagine = an archaeal dolichyl phosphate + a glycoprotein with the oligosaccharide chain attached by N-beta-D-glycosyl linkage to a protein L-asparagine.</text>
        <dbReference type="EC" id="2.4.99.21"/>
    </reaction>
</comment>
<evidence type="ECO:0000256" key="1">
    <source>
        <dbReference type="ARBA" id="ARBA00001936"/>
    </source>
</evidence>
<evidence type="ECO:0000256" key="13">
    <source>
        <dbReference type="ARBA" id="ARBA00023136"/>
    </source>
</evidence>
<evidence type="ECO:0000256" key="2">
    <source>
        <dbReference type="ARBA" id="ARBA00001946"/>
    </source>
</evidence>
<feature type="transmembrane region" description="Helical" evidence="17">
    <location>
        <begin position="205"/>
        <end position="222"/>
    </location>
</feature>
<keyword evidence="20" id="KW-1185">Reference proteome</keyword>